<proteinExistence type="predicted"/>
<evidence type="ECO:0000313" key="3">
    <source>
        <dbReference type="Proteomes" id="UP000823660"/>
    </source>
</evidence>
<feature type="region of interest" description="Disordered" evidence="1">
    <location>
        <begin position="70"/>
        <end position="90"/>
    </location>
</feature>
<dbReference type="Proteomes" id="UP000823660">
    <property type="component" value="Unassembled WGS sequence"/>
</dbReference>
<accession>A0A9D9I7A8</accession>
<reference evidence="2" key="2">
    <citation type="journal article" date="2021" name="PeerJ">
        <title>Extensive microbial diversity within the chicken gut microbiome revealed by metagenomics and culture.</title>
        <authorList>
            <person name="Gilroy R."/>
            <person name="Ravi A."/>
            <person name="Getino M."/>
            <person name="Pursley I."/>
            <person name="Horton D.L."/>
            <person name="Alikhan N.F."/>
            <person name="Baker D."/>
            <person name="Gharbi K."/>
            <person name="Hall N."/>
            <person name="Watson M."/>
            <person name="Adriaenssens E.M."/>
            <person name="Foster-Nyarko E."/>
            <person name="Jarju S."/>
            <person name="Secka A."/>
            <person name="Antonio M."/>
            <person name="Oren A."/>
            <person name="Chaudhuri R.R."/>
            <person name="La Ragione R."/>
            <person name="Hildebrand F."/>
            <person name="Pallen M.J."/>
        </authorList>
    </citation>
    <scope>NUCLEOTIDE SEQUENCE</scope>
    <source>
        <strain evidence="2">B1-15692</strain>
    </source>
</reference>
<evidence type="ECO:0000256" key="1">
    <source>
        <dbReference type="SAM" id="MobiDB-lite"/>
    </source>
</evidence>
<name>A0A9D9I7A8_9BACT</name>
<organism evidence="2 3">
    <name type="scientific">Candidatus Cryptobacteroides faecipullorum</name>
    <dbReference type="NCBI Taxonomy" id="2840764"/>
    <lineage>
        <taxon>Bacteria</taxon>
        <taxon>Pseudomonadati</taxon>
        <taxon>Bacteroidota</taxon>
        <taxon>Bacteroidia</taxon>
        <taxon>Bacteroidales</taxon>
        <taxon>Candidatus Cryptobacteroides</taxon>
    </lineage>
</organism>
<protein>
    <submittedName>
        <fullName evidence="2">Uncharacterized protein</fullName>
    </submittedName>
</protein>
<gene>
    <name evidence="2" type="ORF">IAB99_06135</name>
</gene>
<comment type="caution">
    <text evidence="2">The sequence shown here is derived from an EMBL/GenBank/DDBJ whole genome shotgun (WGS) entry which is preliminary data.</text>
</comment>
<sequence>MKTRKTTTFVLAVSAVLVWGIIAVRMIRWIRIGNDEVQTVCTVKPHDGDPVPEPPAMEYQDPFLKEIRWKSPVPETERQGQDTGAPEETPPPHIVFKGLIKCSGIPVAIVMDSDCSVMLRHGDIFAGFSVTGFSYDELVLERNGRTYRLQIE</sequence>
<feature type="compositionally biased region" description="Basic and acidic residues" evidence="1">
    <location>
        <begin position="70"/>
        <end position="80"/>
    </location>
</feature>
<dbReference type="EMBL" id="JADIMH010000033">
    <property type="protein sequence ID" value="MBO8467324.1"/>
    <property type="molecule type" value="Genomic_DNA"/>
</dbReference>
<reference evidence="2" key="1">
    <citation type="submission" date="2020-10" db="EMBL/GenBank/DDBJ databases">
        <authorList>
            <person name="Gilroy R."/>
        </authorList>
    </citation>
    <scope>NUCLEOTIDE SEQUENCE</scope>
    <source>
        <strain evidence="2">B1-15692</strain>
    </source>
</reference>
<evidence type="ECO:0000313" key="2">
    <source>
        <dbReference type="EMBL" id="MBO8467324.1"/>
    </source>
</evidence>
<dbReference type="AlphaFoldDB" id="A0A9D9I7A8"/>